<comment type="caution">
    <text evidence="1">The sequence shown here is derived from an EMBL/GenBank/DDBJ whole genome shotgun (WGS) entry which is preliminary data.</text>
</comment>
<evidence type="ECO:0000313" key="2">
    <source>
        <dbReference type="Proteomes" id="UP001066276"/>
    </source>
</evidence>
<gene>
    <name evidence="1" type="ORF">NDU88_004004</name>
</gene>
<dbReference type="Proteomes" id="UP001066276">
    <property type="component" value="Chromosome 2_1"/>
</dbReference>
<protein>
    <submittedName>
        <fullName evidence="1">Uncharacterized protein</fullName>
    </submittedName>
</protein>
<sequence length="98" mass="10647">MECYWSCWRVKTGLLLSGHAQKARMDQGLTGALAVPAAVSQAVAHWGRQRWNGAKPLWCWGLTRSGGWLPLLPLLMEWSETGTEATVGPGGECHTAEA</sequence>
<accession>A0AAV7VJ10</accession>
<organism evidence="1 2">
    <name type="scientific">Pleurodeles waltl</name>
    <name type="common">Iberian ribbed newt</name>
    <dbReference type="NCBI Taxonomy" id="8319"/>
    <lineage>
        <taxon>Eukaryota</taxon>
        <taxon>Metazoa</taxon>
        <taxon>Chordata</taxon>
        <taxon>Craniata</taxon>
        <taxon>Vertebrata</taxon>
        <taxon>Euteleostomi</taxon>
        <taxon>Amphibia</taxon>
        <taxon>Batrachia</taxon>
        <taxon>Caudata</taxon>
        <taxon>Salamandroidea</taxon>
        <taxon>Salamandridae</taxon>
        <taxon>Pleurodelinae</taxon>
        <taxon>Pleurodeles</taxon>
    </lineage>
</organism>
<reference evidence="1" key="1">
    <citation type="journal article" date="2022" name="bioRxiv">
        <title>Sequencing and chromosome-scale assembly of the giantPleurodeles waltlgenome.</title>
        <authorList>
            <person name="Brown T."/>
            <person name="Elewa A."/>
            <person name="Iarovenko S."/>
            <person name="Subramanian E."/>
            <person name="Araus A.J."/>
            <person name="Petzold A."/>
            <person name="Susuki M."/>
            <person name="Suzuki K.-i.T."/>
            <person name="Hayashi T."/>
            <person name="Toyoda A."/>
            <person name="Oliveira C."/>
            <person name="Osipova E."/>
            <person name="Leigh N.D."/>
            <person name="Simon A."/>
            <person name="Yun M.H."/>
        </authorList>
    </citation>
    <scope>NUCLEOTIDE SEQUENCE</scope>
    <source>
        <strain evidence="1">20211129_DDA</strain>
        <tissue evidence="1">Liver</tissue>
    </source>
</reference>
<keyword evidence="2" id="KW-1185">Reference proteome</keyword>
<dbReference type="EMBL" id="JANPWB010000003">
    <property type="protein sequence ID" value="KAJ1200177.1"/>
    <property type="molecule type" value="Genomic_DNA"/>
</dbReference>
<proteinExistence type="predicted"/>
<name>A0AAV7VJ10_PLEWA</name>
<dbReference type="AlphaFoldDB" id="A0AAV7VJ10"/>
<evidence type="ECO:0000313" key="1">
    <source>
        <dbReference type="EMBL" id="KAJ1200177.1"/>
    </source>
</evidence>